<dbReference type="PANTHER" id="PTHR21576">
    <property type="entry name" value="UNCHARACTERIZED NODULIN-LIKE PROTEIN"/>
    <property type="match status" value="1"/>
</dbReference>
<evidence type="ECO:0008006" key="8">
    <source>
        <dbReference type="Google" id="ProtNLM"/>
    </source>
</evidence>
<dbReference type="EMBL" id="KN822004">
    <property type="protein sequence ID" value="KIM70904.1"/>
    <property type="molecule type" value="Genomic_DNA"/>
</dbReference>
<accession>A0A0C3ES02</accession>
<dbReference type="InterPro" id="IPR011701">
    <property type="entry name" value="MFS"/>
</dbReference>
<name>A0A0C3ES02_9AGAM</name>
<dbReference type="OrthoDB" id="410267at2759"/>
<dbReference type="AlphaFoldDB" id="A0A0C3ES02"/>
<feature type="transmembrane region" description="Helical" evidence="5">
    <location>
        <begin position="60"/>
        <end position="80"/>
    </location>
</feature>
<dbReference type="GO" id="GO:0022857">
    <property type="term" value="F:transmembrane transporter activity"/>
    <property type="evidence" value="ECO:0007669"/>
    <property type="project" value="InterPro"/>
</dbReference>
<dbReference type="GO" id="GO:0000329">
    <property type="term" value="C:fungal-type vacuole membrane"/>
    <property type="evidence" value="ECO:0007669"/>
    <property type="project" value="TreeGrafter"/>
</dbReference>
<evidence type="ECO:0000256" key="5">
    <source>
        <dbReference type="SAM" id="Phobius"/>
    </source>
</evidence>
<feature type="transmembrane region" description="Helical" evidence="5">
    <location>
        <begin position="87"/>
        <end position="107"/>
    </location>
</feature>
<proteinExistence type="predicted"/>
<evidence type="ECO:0000256" key="2">
    <source>
        <dbReference type="ARBA" id="ARBA00022692"/>
    </source>
</evidence>
<dbReference type="InterPro" id="IPR036259">
    <property type="entry name" value="MFS_trans_sf"/>
</dbReference>
<protein>
    <recommendedName>
        <fullName evidence="8">Nodulin-like domain-containing protein</fullName>
    </recommendedName>
</protein>
<feature type="transmembrane region" description="Helical" evidence="5">
    <location>
        <begin position="519"/>
        <end position="536"/>
    </location>
</feature>
<keyword evidence="3 5" id="KW-1133">Transmembrane helix</keyword>
<dbReference type="STRING" id="1036808.A0A0C3ES02"/>
<dbReference type="Proteomes" id="UP000053989">
    <property type="component" value="Unassembled WGS sequence"/>
</dbReference>
<dbReference type="Gene3D" id="1.20.1250.20">
    <property type="entry name" value="MFS general substrate transporter like domains"/>
    <property type="match status" value="2"/>
</dbReference>
<reference evidence="6 7" key="1">
    <citation type="submission" date="2014-04" db="EMBL/GenBank/DDBJ databases">
        <authorList>
            <consortium name="DOE Joint Genome Institute"/>
            <person name="Kuo A."/>
            <person name="Kohler A."/>
            <person name="Nagy L.G."/>
            <person name="Floudas D."/>
            <person name="Copeland A."/>
            <person name="Barry K.W."/>
            <person name="Cichocki N."/>
            <person name="Veneault-Fourrey C."/>
            <person name="LaButti K."/>
            <person name="Lindquist E.A."/>
            <person name="Lipzen A."/>
            <person name="Lundell T."/>
            <person name="Morin E."/>
            <person name="Murat C."/>
            <person name="Sun H."/>
            <person name="Tunlid A."/>
            <person name="Henrissat B."/>
            <person name="Grigoriev I.V."/>
            <person name="Hibbett D.S."/>
            <person name="Martin F."/>
            <person name="Nordberg H.P."/>
            <person name="Cantor M.N."/>
            <person name="Hua S.X."/>
        </authorList>
    </citation>
    <scope>NUCLEOTIDE SEQUENCE [LARGE SCALE GENOMIC DNA]</scope>
    <source>
        <strain evidence="6 7">Foug A</strain>
    </source>
</reference>
<comment type="subcellular location">
    <subcellularLocation>
        <location evidence="1">Membrane</location>
        <topology evidence="1">Multi-pass membrane protein</topology>
    </subcellularLocation>
</comment>
<feature type="transmembrane region" description="Helical" evidence="5">
    <location>
        <begin position="308"/>
        <end position="337"/>
    </location>
</feature>
<reference evidence="7" key="2">
    <citation type="submission" date="2015-01" db="EMBL/GenBank/DDBJ databases">
        <title>Evolutionary Origins and Diversification of the Mycorrhizal Mutualists.</title>
        <authorList>
            <consortium name="DOE Joint Genome Institute"/>
            <consortium name="Mycorrhizal Genomics Consortium"/>
            <person name="Kohler A."/>
            <person name="Kuo A."/>
            <person name="Nagy L.G."/>
            <person name="Floudas D."/>
            <person name="Copeland A."/>
            <person name="Barry K.W."/>
            <person name="Cichocki N."/>
            <person name="Veneault-Fourrey C."/>
            <person name="LaButti K."/>
            <person name="Lindquist E.A."/>
            <person name="Lipzen A."/>
            <person name="Lundell T."/>
            <person name="Morin E."/>
            <person name="Murat C."/>
            <person name="Riley R."/>
            <person name="Ohm R."/>
            <person name="Sun H."/>
            <person name="Tunlid A."/>
            <person name="Henrissat B."/>
            <person name="Grigoriev I.V."/>
            <person name="Hibbett D.S."/>
            <person name="Martin F."/>
        </authorList>
    </citation>
    <scope>NUCLEOTIDE SEQUENCE [LARGE SCALE GENOMIC DNA]</scope>
    <source>
        <strain evidence="7">Foug A</strain>
    </source>
</reference>
<evidence type="ECO:0000256" key="1">
    <source>
        <dbReference type="ARBA" id="ARBA00004141"/>
    </source>
</evidence>
<evidence type="ECO:0000313" key="6">
    <source>
        <dbReference type="EMBL" id="KIM70904.1"/>
    </source>
</evidence>
<dbReference type="Pfam" id="PF07690">
    <property type="entry name" value="MFS_1"/>
    <property type="match status" value="1"/>
</dbReference>
<dbReference type="PANTHER" id="PTHR21576:SF160">
    <property type="entry name" value="NODULIN-LIKE DOMAIN-CONTAINING PROTEIN"/>
    <property type="match status" value="1"/>
</dbReference>
<keyword evidence="2 5" id="KW-0812">Transmembrane</keyword>
<dbReference type="HOGENOM" id="CLU_012596_1_0_1"/>
<keyword evidence="4 5" id="KW-0472">Membrane</keyword>
<evidence type="ECO:0000256" key="3">
    <source>
        <dbReference type="ARBA" id="ARBA00022989"/>
    </source>
</evidence>
<organism evidence="6 7">
    <name type="scientific">Scleroderma citrinum Foug A</name>
    <dbReference type="NCBI Taxonomy" id="1036808"/>
    <lineage>
        <taxon>Eukaryota</taxon>
        <taxon>Fungi</taxon>
        <taxon>Dikarya</taxon>
        <taxon>Basidiomycota</taxon>
        <taxon>Agaricomycotina</taxon>
        <taxon>Agaricomycetes</taxon>
        <taxon>Agaricomycetidae</taxon>
        <taxon>Boletales</taxon>
        <taxon>Sclerodermatineae</taxon>
        <taxon>Sclerodermataceae</taxon>
        <taxon>Scleroderma</taxon>
    </lineage>
</organism>
<evidence type="ECO:0000256" key="4">
    <source>
        <dbReference type="ARBA" id="ARBA00023136"/>
    </source>
</evidence>
<feature type="transmembrane region" description="Helical" evidence="5">
    <location>
        <begin position="387"/>
        <end position="407"/>
    </location>
</feature>
<evidence type="ECO:0000313" key="7">
    <source>
        <dbReference type="Proteomes" id="UP000053989"/>
    </source>
</evidence>
<feature type="transmembrane region" description="Helical" evidence="5">
    <location>
        <begin position="119"/>
        <end position="141"/>
    </location>
</feature>
<feature type="transmembrane region" description="Helical" evidence="5">
    <location>
        <begin position="21"/>
        <end position="40"/>
    </location>
</feature>
<feature type="transmembrane region" description="Helical" evidence="5">
    <location>
        <begin position="188"/>
        <end position="208"/>
    </location>
</feature>
<gene>
    <name evidence="6" type="ORF">SCLCIDRAFT_1207095</name>
</gene>
<dbReference type="SUPFAM" id="SSF103473">
    <property type="entry name" value="MFS general substrate transporter"/>
    <property type="match status" value="1"/>
</dbReference>
<keyword evidence="7" id="KW-1185">Reference proteome</keyword>
<dbReference type="InParanoid" id="A0A0C3ES02"/>
<feature type="transmembrane region" description="Helical" evidence="5">
    <location>
        <begin position="162"/>
        <end position="182"/>
    </location>
</feature>
<feature type="transmembrane region" description="Helical" evidence="5">
    <location>
        <begin position="413"/>
        <end position="436"/>
    </location>
</feature>
<sequence length="547" mass="58271">MFESGRGGERNVPSLLSLPRIATLLGSILVALCSGTNYIYSAYAPQLGARLHISHTQINIVGLAANVGGHISAPVLGRFVDAKGPRIPLIGGLLCSFVGYSGIKRIYDNGIGTETPIPPISFGMLIMCLLLTGFGATSAAASAINTTAKSFPKSAHATTTGLVLSGYGLSAFVFSAIAHAFFPGDTSALLRLLAFGTSIPILLALFVVRPVPLPPTCMSPEMNGIEGYEPIPTGDMIPLTTGSEIDMVSIPPGEVCAHLPEDQLEDGGRHSSELSSAVEMGWEKEQNHSQVDALPDIHGIQLLTSPDFYLIIAIIALLSGTGIMYINNVGSIALALYAQLNPEYDDVQALRWQAAQVSTLSIGNFAGRIVIGLISDFMHIHMHIPRAYCLCIVSSLFIISQVLALSVSNVDTLWIATVLLGFAYGSLFGTMPAIMIEWFGLAHLSENSGWTSFAPLIGGNLFSIMLGRDLDAHTPTDVSDTTTKVRRALTPLYRVIPRAMPSEHQCIAGPECYVSSLRVTLMACVVGLGLSAWAGIRDERRYKGRNG</sequence>